<evidence type="ECO:0000313" key="10">
    <source>
        <dbReference type="Proteomes" id="UP000255193"/>
    </source>
</evidence>
<dbReference type="EMBL" id="UGQA01000001">
    <property type="protein sequence ID" value="STY94970.1"/>
    <property type="molecule type" value="Genomic_DNA"/>
</dbReference>
<proteinExistence type="inferred from homology"/>
<reference evidence="9 10" key="1">
    <citation type="submission" date="2018-06" db="EMBL/GenBank/DDBJ databases">
        <authorList>
            <consortium name="Pathogen Informatics"/>
            <person name="Doyle S."/>
        </authorList>
    </citation>
    <scope>NUCLEOTIDE SEQUENCE [LARGE SCALE GENOMIC DNA]</scope>
    <source>
        <strain evidence="9 10">NCTC11091</strain>
    </source>
</reference>
<dbReference type="Pfam" id="PF02397">
    <property type="entry name" value="Bac_transf"/>
    <property type="match status" value="1"/>
</dbReference>
<dbReference type="GO" id="GO:0016780">
    <property type="term" value="F:phosphotransferase activity, for other substituted phosphate groups"/>
    <property type="evidence" value="ECO:0007669"/>
    <property type="project" value="TreeGrafter"/>
</dbReference>
<evidence type="ECO:0000256" key="7">
    <source>
        <dbReference type="SAM" id="Phobius"/>
    </source>
</evidence>
<keyword evidence="5 7" id="KW-1133">Transmembrane helix</keyword>
<dbReference type="AlphaFoldDB" id="A0A378Q2E0"/>
<organism evidence="9 10">
    <name type="scientific">Faucicola atlantae</name>
    <dbReference type="NCBI Taxonomy" id="34059"/>
    <lineage>
        <taxon>Bacteria</taxon>
        <taxon>Pseudomonadati</taxon>
        <taxon>Pseudomonadota</taxon>
        <taxon>Gammaproteobacteria</taxon>
        <taxon>Moraxellales</taxon>
        <taxon>Moraxellaceae</taxon>
        <taxon>Faucicola</taxon>
    </lineage>
</organism>
<dbReference type="PANTHER" id="PTHR30576:SF0">
    <property type="entry name" value="UNDECAPRENYL-PHOSPHATE N-ACETYLGALACTOSAMINYL 1-PHOSPHATE TRANSFERASE-RELATED"/>
    <property type="match status" value="1"/>
</dbReference>
<evidence type="ECO:0000256" key="1">
    <source>
        <dbReference type="ARBA" id="ARBA00004141"/>
    </source>
</evidence>
<evidence type="ECO:0000256" key="5">
    <source>
        <dbReference type="ARBA" id="ARBA00022989"/>
    </source>
</evidence>
<feature type="transmembrane region" description="Helical" evidence="7">
    <location>
        <begin position="132"/>
        <end position="152"/>
    </location>
</feature>
<keyword evidence="4 7" id="KW-0812">Transmembrane</keyword>
<dbReference type="Proteomes" id="UP000255193">
    <property type="component" value="Unassembled WGS sequence"/>
</dbReference>
<feature type="transmembrane region" description="Helical" evidence="7">
    <location>
        <begin position="277"/>
        <end position="297"/>
    </location>
</feature>
<dbReference type="NCBIfam" id="TIGR03025">
    <property type="entry name" value="EPS_sugtrans"/>
    <property type="match status" value="1"/>
</dbReference>
<feature type="domain" description="Bacterial sugar transferase" evidence="8">
    <location>
        <begin position="271"/>
        <end position="453"/>
    </location>
</feature>
<evidence type="ECO:0000256" key="6">
    <source>
        <dbReference type="ARBA" id="ARBA00023136"/>
    </source>
</evidence>
<dbReference type="InterPro" id="IPR003362">
    <property type="entry name" value="Bact_transf"/>
</dbReference>
<keyword evidence="3 9" id="KW-0808">Transferase</keyword>
<protein>
    <submittedName>
        <fullName evidence="9">Colanic biosynthesis UDP-glucose lipid carrier transferase</fullName>
    </submittedName>
</protein>
<gene>
    <name evidence="9" type="primary">wcaJ</name>
    <name evidence="9" type="ORF">NCTC11091_00754</name>
</gene>
<evidence type="ECO:0000313" key="9">
    <source>
        <dbReference type="EMBL" id="STY94970.1"/>
    </source>
</evidence>
<keyword evidence="6 7" id="KW-0472">Membrane</keyword>
<evidence type="ECO:0000256" key="4">
    <source>
        <dbReference type="ARBA" id="ARBA00022692"/>
    </source>
</evidence>
<evidence type="ECO:0000259" key="8">
    <source>
        <dbReference type="Pfam" id="PF02397"/>
    </source>
</evidence>
<evidence type="ECO:0000256" key="3">
    <source>
        <dbReference type="ARBA" id="ARBA00022679"/>
    </source>
</evidence>
<comment type="similarity">
    <text evidence="2">Belongs to the bacterial sugar transferase family.</text>
</comment>
<dbReference type="PANTHER" id="PTHR30576">
    <property type="entry name" value="COLANIC BIOSYNTHESIS UDP-GLUCOSE LIPID CARRIER TRANSFERASE"/>
    <property type="match status" value="1"/>
</dbReference>
<sequence length="459" mass="51822">MLMSDTPTYSPKPAPSSFEVVGTGRRAWAWLPTQILGLWRWVGVRLVVGWAVIALLPAWWRWRGRLLRWDLLDTQLNSLIIVSLGVLLATFALRRLAQFPGQRALTLVLPTLLGVALLLAGVLLVLRLPYSLYYLAFASVLGLGFFVASVWLEQALRTRYLAYIPLGGCQDLSHTLTNHVTHAATIHWLRLDTPHLTPEQDRSVQAIVADLSAPELDEPWQRFLTEQTLHGRAVYNNRQVLESLTGRLPIRHLYENDLGSLLPSQGYLRIKQMLDSLAVLLSAPLVLPICLVTALAIRLESPGQVIFTQQRVGQGGRLFTIYKFRSMRLDAERDGAKFASENDARVTRVGKLIRKTRIDELPQFINVLKGDMSLIGPRPEQQSFVCEFEQRIPFYNYRHIVKPGISGWAQVTQGYASNEDETALKVQYDFYYIKHIGLALDSLIVIKTLQTMLTGFGAR</sequence>
<feature type="transmembrane region" description="Helical" evidence="7">
    <location>
        <begin position="42"/>
        <end position="62"/>
    </location>
</feature>
<dbReference type="InterPro" id="IPR017475">
    <property type="entry name" value="EPS_sugar_tfrase"/>
</dbReference>
<feature type="transmembrane region" description="Helical" evidence="7">
    <location>
        <begin position="74"/>
        <end position="93"/>
    </location>
</feature>
<evidence type="ECO:0000256" key="2">
    <source>
        <dbReference type="ARBA" id="ARBA00006464"/>
    </source>
</evidence>
<accession>A0A378Q2E0</accession>
<name>A0A378Q2E0_9GAMM</name>
<comment type="subcellular location">
    <subcellularLocation>
        <location evidence="1">Membrane</location>
        <topology evidence="1">Multi-pass membrane protein</topology>
    </subcellularLocation>
</comment>
<dbReference type="GO" id="GO:0016020">
    <property type="term" value="C:membrane"/>
    <property type="evidence" value="ECO:0007669"/>
    <property type="project" value="UniProtKB-SubCell"/>
</dbReference>
<feature type="transmembrane region" description="Helical" evidence="7">
    <location>
        <begin position="105"/>
        <end position="126"/>
    </location>
</feature>